<reference evidence="1 2" key="1">
    <citation type="submission" date="2020-04" db="EMBL/GenBank/DDBJ databases">
        <title>Whole-genome sequencing of Vibrio spp. from China reveals different genetic environments of blaCTX-M-14 among diverse lineages.</title>
        <authorList>
            <person name="Zheng Z."/>
            <person name="Ye L."/>
            <person name="Chen S."/>
        </authorList>
    </citation>
    <scope>NUCLEOTIDE SEQUENCE [LARGE SCALE GENOMIC DNA]</scope>
    <source>
        <strain evidence="1 2">Vb1636</strain>
    </source>
</reference>
<gene>
    <name evidence="1" type="ORF">HKB35_26335</name>
</gene>
<evidence type="ECO:0000313" key="2">
    <source>
        <dbReference type="Proteomes" id="UP000565155"/>
    </source>
</evidence>
<sequence length="79" mass="9338">PNPYDPTYLIDCYEYISNPTTRQQSLAFDLSYSPYDELLDGEVYSYILRPKPELADRVEEFKINMIYHSPKPLRSSNKK</sequence>
<evidence type="ECO:0000313" key="1">
    <source>
        <dbReference type="EMBL" id="NMR77102.1"/>
    </source>
</evidence>
<dbReference type="AlphaFoldDB" id="A0A7Y0N158"/>
<feature type="non-terminal residue" evidence="1">
    <location>
        <position position="1"/>
    </location>
</feature>
<dbReference type="EMBL" id="JABCMA010000439">
    <property type="protein sequence ID" value="NMR77102.1"/>
    <property type="molecule type" value="Genomic_DNA"/>
</dbReference>
<proteinExistence type="predicted"/>
<organism evidence="1 2">
    <name type="scientific">Vibrio alginolyticus</name>
    <dbReference type="NCBI Taxonomy" id="663"/>
    <lineage>
        <taxon>Bacteria</taxon>
        <taxon>Pseudomonadati</taxon>
        <taxon>Pseudomonadota</taxon>
        <taxon>Gammaproteobacteria</taxon>
        <taxon>Vibrionales</taxon>
        <taxon>Vibrionaceae</taxon>
        <taxon>Vibrio</taxon>
    </lineage>
</organism>
<dbReference type="Proteomes" id="UP000565155">
    <property type="component" value="Unassembled WGS sequence"/>
</dbReference>
<protein>
    <submittedName>
        <fullName evidence="1">Uncharacterized protein</fullName>
    </submittedName>
</protein>
<accession>A0A7Y0N158</accession>
<name>A0A7Y0N158_VIBAL</name>
<comment type="caution">
    <text evidence="1">The sequence shown here is derived from an EMBL/GenBank/DDBJ whole genome shotgun (WGS) entry which is preliminary data.</text>
</comment>